<evidence type="ECO:0000256" key="6">
    <source>
        <dbReference type="ARBA" id="ARBA00022679"/>
    </source>
</evidence>
<dbReference type="GO" id="GO:0070888">
    <property type="term" value="F:E-box binding"/>
    <property type="evidence" value="ECO:0007669"/>
    <property type="project" value="TreeGrafter"/>
</dbReference>
<dbReference type="AlphaFoldDB" id="A0AA36G450"/>
<feature type="region of interest" description="Disordered" evidence="15">
    <location>
        <begin position="321"/>
        <end position="348"/>
    </location>
</feature>
<keyword evidence="6" id="KW-0808">Transferase</keyword>
<name>A0AA36G450_9BILA</name>
<dbReference type="PANTHER" id="PTHR19290:SF162">
    <property type="entry name" value="TRANSCRIPTION FACTOR ATOH7"/>
    <property type="match status" value="1"/>
</dbReference>
<evidence type="ECO:0000256" key="8">
    <source>
        <dbReference type="ARBA" id="ARBA00022782"/>
    </source>
</evidence>
<dbReference type="InterPro" id="IPR050359">
    <property type="entry name" value="bHLH_transcription_factors"/>
</dbReference>
<evidence type="ECO:0000259" key="17">
    <source>
        <dbReference type="PROSITE" id="PS50888"/>
    </source>
</evidence>
<dbReference type="Pfam" id="PF01762">
    <property type="entry name" value="Galactosyl_T"/>
    <property type="match status" value="1"/>
</dbReference>
<dbReference type="GO" id="GO:0045944">
    <property type="term" value="P:positive regulation of transcription by RNA polymerase II"/>
    <property type="evidence" value="ECO:0007669"/>
    <property type="project" value="TreeGrafter"/>
</dbReference>
<reference evidence="18" key="1">
    <citation type="submission" date="2023-06" db="EMBL/GenBank/DDBJ databases">
        <authorList>
            <person name="Delattre M."/>
        </authorList>
    </citation>
    <scope>NUCLEOTIDE SEQUENCE</scope>
    <source>
        <strain evidence="18">AF72</strain>
    </source>
</reference>
<dbReference type="GO" id="GO:0046983">
    <property type="term" value="F:protein dimerization activity"/>
    <property type="evidence" value="ECO:0007669"/>
    <property type="project" value="InterPro"/>
</dbReference>
<evidence type="ECO:0000313" key="19">
    <source>
        <dbReference type="Proteomes" id="UP001177023"/>
    </source>
</evidence>
<evidence type="ECO:0000256" key="10">
    <source>
        <dbReference type="ARBA" id="ARBA00022968"/>
    </source>
</evidence>
<keyword evidence="14" id="KW-0539">Nucleus</keyword>
<keyword evidence="10" id="KW-0735">Signal-anchor</keyword>
<accession>A0AA36G450</accession>
<dbReference type="GO" id="GO:0061564">
    <property type="term" value="P:axon development"/>
    <property type="evidence" value="ECO:0007669"/>
    <property type="project" value="TreeGrafter"/>
</dbReference>
<sequence>MILATGLKPEAVLVGLLGWIVPYLLLANYLERSLFPFRAYCYTQSDLLSEKHHLESLEHCVDRYHYPRKADPSCRLNVAPGTLIEPKIVGKPKKIAVVRSAPNAPDYRNFIRATWKKDFVGIPVVFLVGLRDGTDLRAEAEEHQDILQFNFTDGYFVLGYKMTSTYEYFLRLVPDLEEIIVLNDDTIVNVEALAKLPRQAPAEPWVIGKVSRGYPRLWMPWLTWHVGGDVYPNLCYPRFVQGSSFIISRGATKSILANICRFPWIHLDDIHLGVMSSCLNIRLLHEEGFDHHTFDNFVVFHYQYSRYTAAYLKGYAPCSSAPLQSQDQNSPQDEPRKSTRTRRYKTPSPQLLRVRRNAANERERRRMSMLNTAYDKLRTVLPEMDSGRRLSKFETLQMAQQYIQSLSKILKSPQH</sequence>
<keyword evidence="7 16" id="KW-0812">Transmembrane</keyword>
<feature type="non-terminal residue" evidence="18">
    <location>
        <position position="1"/>
    </location>
</feature>
<dbReference type="InterPro" id="IPR002659">
    <property type="entry name" value="Glyco_trans_31"/>
</dbReference>
<dbReference type="InterPro" id="IPR036638">
    <property type="entry name" value="HLH_DNA-bd_sf"/>
</dbReference>
<protein>
    <recommendedName>
        <fullName evidence="17">BHLH domain-containing protein</fullName>
    </recommendedName>
</protein>
<gene>
    <name evidence="18" type="ORF">MSPICULIGERA_LOCUS13490</name>
</gene>
<feature type="domain" description="BHLH" evidence="17">
    <location>
        <begin position="354"/>
        <end position="406"/>
    </location>
</feature>
<dbReference type="GO" id="GO:0016758">
    <property type="term" value="F:hexosyltransferase activity"/>
    <property type="evidence" value="ECO:0007669"/>
    <property type="project" value="InterPro"/>
</dbReference>
<dbReference type="CDD" id="cd11430">
    <property type="entry name" value="bHLH_TS_ATOH1_like"/>
    <property type="match status" value="1"/>
</dbReference>
<comment type="subcellular location">
    <subcellularLocation>
        <location evidence="2">Golgi apparatus membrane</location>
        <topology evidence="2">Single-pass type II membrane protein</topology>
    </subcellularLocation>
    <subcellularLocation>
        <location evidence="1">Nucleus</location>
    </subcellularLocation>
</comment>
<comment type="caution">
    <text evidence="18">The sequence shown here is derived from an EMBL/GenBank/DDBJ whole genome shotgun (WGS) entry which is preliminary data.</text>
</comment>
<dbReference type="Proteomes" id="UP001177023">
    <property type="component" value="Unassembled WGS sequence"/>
</dbReference>
<evidence type="ECO:0000256" key="11">
    <source>
        <dbReference type="ARBA" id="ARBA00022989"/>
    </source>
</evidence>
<dbReference type="GO" id="GO:0007423">
    <property type="term" value="P:sensory organ development"/>
    <property type="evidence" value="ECO:0007669"/>
    <property type="project" value="TreeGrafter"/>
</dbReference>
<evidence type="ECO:0000256" key="5">
    <source>
        <dbReference type="ARBA" id="ARBA00022676"/>
    </source>
</evidence>
<evidence type="ECO:0000256" key="7">
    <source>
        <dbReference type="ARBA" id="ARBA00022692"/>
    </source>
</evidence>
<evidence type="ECO:0000256" key="16">
    <source>
        <dbReference type="SAM" id="Phobius"/>
    </source>
</evidence>
<dbReference type="SMART" id="SM00353">
    <property type="entry name" value="HLH"/>
    <property type="match status" value="1"/>
</dbReference>
<feature type="transmembrane region" description="Helical" evidence="16">
    <location>
        <begin position="12"/>
        <end position="30"/>
    </location>
</feature>
<keyword evidence="9" id="KW-0524">Neurogenesis</keyword>
<evidence type="ECO:0000313" key="18">
    <source>
        <dbReference type="EMBL" id="CAJ0575174.1"/>
    </source>
</evidence>
<keyword evidence="12" id="KW-0333">Golgi apparatus</keyword>
<evidence type="ECO:0000256" key="15">
    <source>
        <dbReference type="SAM" id="MobiDB-lite"/>
    </source>
</evidence>
<comment type="similarity">
    <text evidence="3">Belongs to the glycosyltransferase 31 family.</text>
</comment>
<evidence type="ECO:0000256" key="3">
    <source>
        <dbReference type="ARBA" id="ARBA00008661"/>
    </source>
</evidence>
<keyword evidence="19" id="KW-1185">Reference proteome</keyword>
<dbReference type="GO" id="GO:0000981">
    <property type="term" value="F:DNA-binding transcription factor activity, RNA polymerase II-specific"/>
    <property type="evidence" value="ECO:0007669"/>
    <property type="project" value="TreeGrafter"/>
</dbReference>
<evidence type="ECO:0000256" key="13">
    <source>
        <dbReference type="ARBA" id="ARBA00023136"/>
    </source>
</evidence>
<evidence type="ECO:0000256" key="1">
    <source>
        <dbReference type="ARBA" id="ARBA00004123"/>
    </source>
</evidence>
<dbReference type="SUPFAM" id="SSF47459">
    <property type="entry name" value="HLH, helix-loop-helix DNA-binding domain"/>
    <property type="match status" value="1"/>
</dbReference>
<dbReference type="PROSITE" id="PS50888">
    <property type="entry name" value="BHLH"/>
    <property type="match status" value="1"/>
</dbReference>
<dbReference type="InterPro" id="IPR011598">
    <property type="entry name" value="bHLH_dom"/>
</dbReference>
<keyword evidence="4" id="KW-0217">Developmental protein</keyword>
<evidence type="ECO:0000256" key="4">
    <source>
        <dbReference type="ARBA" id="ARBA00022473"/>
    </source>
</evidence>
<dbReference type="GO" id="GO:0005634">
    <property type="term" value="C:nucleus"/>
    <property type="evidence" value="ECO:0007669"/>
    <property type="project" value="UniProtKB-SubCell"/>
</dbReference>
<dbReference type="GO" id="GO:0000139">
    <property type="term" value="C:Golgi membrane"/>
    <property type="evidence" value="ECO:0007669"/>
    <property type="project" value="UniProtKB-SubCell"/>
</dbReference>
<keyword evidence="8" id="KW-0221">Differentiation</keyword>
<dbReference type="EMBL" id="CATQJA010002636">
    <property type="protein sequence ID" value="CAJ0575174.1"/>
    <property type="molecule type" value="Genomic_DNA"/>
</dbReference>
<organism evidence="18 19">
    <name type="scientific">Mesorhabditis spiculigera</name>
    <dbReference type="NCBI Taxonomy" id="96644"/>
    <lineage>
        <taxon>Eukaryota</taxon>
        <taxon>Metazoa</taxon>
        <taxon>Ecdysozoa</taxon>
        <taxon>Nematoda</taxon>
        <taxon>Chromadorea</taxon>
        <taxon>Rhabditida</taxon>
        <taxon>Rhabditina</taxon>
        <taxon>Rhabditomorpha</taxon>
        <taxon>Rhabditoidea</taxon>
        <taxon>Rhabditidae</taxon>
        <taxon>Mesorhabditinae</taxon>
        <taxon>Mesorhabditis</taxon>
    </lineage>
</organism>
<dbReference type="Pfam" id="PF00010">
    <property type="entry name" value="HLH"/>
    <property type="match status" value="1"/>
</dbReference>
<dbReference type="Gene3D" id="4.10.280.10">
    <property type="entry name" value="Helix-loop-helix DNA-binding domain"/>
    <property type="match status" value="1"/>
</dbReference>
<keyword evidence="5" id="KW-0328">Glycosyltransferase</keyword>
<evidence type="ECO:0000256" key="14">
    <source>
        <dbReference type="ARBA" id="ARBA00023242"/>
    </source>
</evidence>
<keyword evidence="11 16" id="KW-1133">Transmembrane helix</keyword>
<feature type="compositionally biased region" description="Polar residues" evidence="15">
    <location>
        <begin position="321"/>
        <end position="332"/>
    </location>
</feature>
<evidence type="ECO:0000256" key="9">
    <source>
        <dbReference type="ARBA" id="ARBA00022902"/>
    </source>
</evidence>
<evidence type="ECO:0000256" key="12">
    <source>
        <dbReference type="ARBA" id="ARBA00023034"/>
    </source>
</evidence>
<proteinExistence type="inferred from homology"/>
<evidence type="ECO:0000256" key="2">
    <source>
        <dbReference type="ARBA" id="ARBA00004323"/>
    </source>
</evidence>
<dbReference type="PANTHER" id="PTHR19290">
    <property type="entry name" value="BASIC HELIX-LOOP-HELIX PROTEIN NEUROGENIN-RELATED"/>
    <property type="match status" value="1"/>
</dbReference>
<dbReference type="Gene3D" id="3.90.550.50">
    <property type="match status" value="1"/>
</dbReference>
<keyword evidence="13 16" id="KW-0472">Membrane</keyword>